<evidence type="ECO:0000256" key="2">
    <source>
        <dbReference type="ARBA" id="ARBA00022723"/>
    </source>
</evidence>
<accession>M3EJF6</accession>
<evidence type="ECO:0000256" key="5">
    <source>
        <dbReference type="ARBA" id="ARBA00023239"/>
    </source>
</evidence>
<keyword evidence="5" id="KW-0456">Lyase</keyword>
<reference evidence="13" key="1">
    <citation type="journal article" date="2013" name="Genome Announc.">
        <title>Draft Genome Sequence of Streptomyces bottropensis ATCC 25435, a Bottromycin-Producing Actinomycete.</title>
        <authorList>
            <person name="Zhang H."/>
            <person name="Zhou W."/>
            <person name="Zhuang Y."/>
            <person name="Liang X."/>
            <person name="Liu T."/>
        </authorList>
    </citation>
    <scope>NUCLEOTIDE SEQUENCE [LARGE SCALE GENOMIC DNA]</scope>
    <source>
        <strain evidence="13">ATCC 25435</strain>
    </source>
</reference>
<dbReference type="SUPFAM" id="SSF56796">
    <property type="entry name" value="Dehydroquinate synthase-like"/>
    <property type="match status" value="1"/>
</dbReference>
<dbReference type="CDD" id="cd08199">
    <property type="entry name" value="EEVS"/>
    <property type="match status" value="1"/>
</dbReference>
<protein>
    <recommendedName>
        <fullName evidence="8">2-epi-5-epi-valiolone synthase</fullName>
        <ecNumber evidence="7">4.2.3.152</ecNumber>
    </recommendedName>
</protein>
<evidence type="ECO:0000256" key="9">
    <source>
        <dbReference type="SAM" id="MobiDB-lite"/>
    </source>
</evidence>
<proteinExistence type="predicted"/>
<dbReference type="InterPro" id="IPR056179">
    <property type="entry name" value="DHQS_C"/>
</dbReference>
<dbReference type="GO" id="GO:0003856">
    <property type="term" value="F:3-dehydroquinate synthase activity"/>
    <property type="evidence" value="ECO:0007669"/>
    <property type="project" value="TreeGrafter"/>
</dbReference>
<feature type="domain" description="3-dehydroquinate synthase N-terminal" evidence="10">
    <location>
        <begin position="107"/>
        <end position="218"/>
    </location>
</feature>
<sequence>MDLTSAKEVSMSQSFPLLDPPHYPEGSLTGSPTGSSWQVSSLLPVTYTVRTCRDLLDPDNDNLEREAFGGPSRRRLIIVEQKVFDFYGARLVTYLRERRLAGHVVSLVAHESVKDQYLANRIVDAIDDFGIDRRCEPIVVIGGGVMLDVAGWVAGAYRRGTPYIRIPTTLIGLVDAGVGIKTAVNHNGHKNIIGSYHAPLSALLDPQFLLTLPARHISNGMAEIAKMGLMCDVALWKLIAAQPNELVRTALGFTDSSLTDSGEKILSRAIHSMLAELQPNLWERDLRRLVDFGHTFSPDLEMASQPELLHGEAVSIDMAISCALSHQRGLLYEGPLREIIVTLHGLGLPVDHPMCTLDLLSHGLAQTTLHRGGRQRIPVPVEPGSAEFLEEVTERELAEALSHVRHIAGDLR</sequence>
<name>M3EJF6_9ACTN</name>
<keyword evidence="3" id="KW-0547">Nucleotide-binding</keyword>
<dbReference type="AlphaFoldDB" id="M3EJF6"/>
<dbReference type="Proteomes" id="UP000030760">
    <property type="component" value="Unassembled WGS sequence"/>
</dbReference>
<dbReference type="EC" id="4.2.3.152" evidence="7"/>
<feature type="region of interest" description="Disordered" evidence="9">
    <location>
        <begin position="1"/>
        <end position="35"/>
    </location>
</feature>
<organism evidence="12 13">
    <name type="scientific">Streptomyces bottropensis ATCC 25435</name>
    <dbReference type="NCBI Taxonomy" id="1054862"/>
    <lineage>
        <taxon>Bacteria</taxon>
        <taxon>Bacillati</taxon>
        <taxon>Actinomycetota</taxon>
        <taxon>Actinomycetes</taxon>
        <taxon>Kitasatosporales</taxon>
        <taxon>Streptomycetaceae</taxon>
        <taxon>Streptomyces</taxon>
    </lineage>
</organism>
<keyword evidence="2" id="KW-0479">Metal-binding</keyword>
<dbReference type="GO" id="GO:0046872">
    <property type="term" value="F:metal ion binding"/>
    <property type="evidence" value="ECO:0007669"/>
    <property type="project" value="UniProtKB-KW"/>
</dbReference>
<evidence type="ECO:0000256" key="3">
    <source>
        <dbReference type="ARBA" id="ARBA00022741"/>
    </source>
</evidence>
<gene>
    <name evidence="12" type="ORF">SBD_2062</name>
</gene>
<dbReference type="InterPro" id="IPR050071">
    <property type="entry name" value="Dehydroquinate_synthase"/>
</dbReference>
<evidence type="ECO:0000256" key="7">
    <source>
        <dbReference type="ARBA" id="ARBA00024060"/>
    </source>
</evidence>
<evidence type="ECO:0000313" key="13">
    <source>
        <dbReference type="Proteomes" id="UP000030760"/>
    </source>
</evidence>
<dbReference type="Pfam" id="PF01761">
    <property type="entry name" value="DHQ_synthase"/>
    <property type="match status" value="1"/>
</dbReference>
<evidence type="ECO:0000256" key="8">
    <source>
        <dbReference type="ARBA" id="ARBA00024092"/>
    </source>
</evidence>
<comment type="cofactor">
    <cofactor evidence="1">
        <name>NAD(+)</name>
        <dbReference type="ChEBI" id="CHEBI:57540"/>
    </cofactor>
</comment>
<dbReference type="InterPro" id="IPR035872">
    <property type="entry name" value="EEVS-like"/>
</dbReference>
<dbReference type="PANTHER" id="PTHR43622:SF3">
    <property type="entry name" value="2-EPI-5-EPI-VALIOLONE SYNTHASE"/>
    <property type="match status" value="1"/>
</dbReference>
<evidence type="ECO:0000259" key="11">
    <source>
        <dbReference type="Pfam" id="PF24621"/>
    </source>
</evidence>
<dbReference type="GO" id="GO:0000166">
    <property type="term" value="F:nucleotide binding"/>
    <property type="evidence" value="ECO:0007669"/>
    <property type="project" value="UniProtKB-KW"/>
</dbReference>
<dbReference type="Gene3D" id="3.40.50.1970">
    <property type="match status" value="1"/>
</dbReference>
<dbReference type="Pfam" id="PF24621">
    <property type="entry name" value="DHQS_C"/>
    <property type="match status" value="1"/>
</dbReference>
<evidence type="ECO:0000256" key="6">
    <source>
        <dbReference type="ARBA" id="ARBA00023993"/>
    </source>
</evidence>
<dbReference type="Gene3D" id="1.20.1090.10">
    <property type="entry name" value="Dehydroquinate synthase-like - alpha domain"/>
    <property type="match status" value="1"/>
</dbReference>
<evidence type="ECO:0000256" key="1">
    <source>
        <dbReference type="ARBA" id="ARBA00001911"/>
    </source>
</evidence>
<dbReference type="EMBL" id="KB405062">
    <property type="protein sequence ID" value="EMF56501.1"/>
    <property type="molecule type" value="Genomic_DNA"/>
</dbReference>
<dbReference type="GO" id="GO:0017000">
    <property type="term" value="P:antibiotic biosynthetic process"/>
    <property type="evidence" value="ECO:0007669"/>
    <property type="project" value="InterPro"/>
</dbReference>
<feature type="domain" description="3-dehydroquinate synthase C-terminal" evidence="11">
    <location>
        <begin position="220"/>
        <end position="355"/>
    </location>
</feature>
<dbReference type="PANTHER" id="PTHR43622">
    <property type="entry name" value="3-DEHYDROQUINATE SYNTHASE"/>
    <property type="match status" value="1"/>
</dbReference>
<evidence type="ECO:0000259" key="10">
    <source>
        <dbReference type="Pfam" id="PF01761"/>
    </source>
</evidence>
<evidence type="ECO:0000313" key="12">
    <source>
        <dbReference type="EMBL" id="EMF56501.1"/>
    </source>
</evidence>
<keyword evidence="4" id="KW-0520">NAD</keyword>
<comment type="catalytic activity">
    <reaction evidence="6">
        <text>D-sedoheptulose 7-phosphate = 2-epi-5-epi-valiolone + phosphate</text>
        <dbReference type="Rhea" id="RHEA:44184"/>
        <dbReference type="ChEBI" id="CHEBI:43474"/>
        <dbReference type="ChEBI" id="CHEBI:57483"/>
        <dbReference type="ChEBI" id="CHEBI:84187"/>
        <dbReference type="EC" id="4.2.3.152"/>
    </reaction>
</comment>
<dbReference type="InterPro" id="IPR030960">
    <property type="entry name" value="DHQS/DOIS_N"/>
</dbReference>
<evidence type="ECO:0000256" key="4">
    <source>
        <dbReference type="ARBA" id="ARBA00023027"/>
    </source>
</evidence>